<evidence type="ECO:0000256" key="2">
    <source>
        <dbReference type="PROSITE-ProRule" id="PRU00504"/>
    </source>
</evidence>
<dbReference type="PANTHER" id="PTHR13833:SF71">
    <property type="entry name" value="NHL DOMAIN-CONTAINING PROTEIN"/>
    <property type="match status" value="1"/>
</dbReference>
<dbReference type="Pfam" id="PF25021">
    <property type="entry name" value="TEN_NHL"/>
    <property type="match status" value="1"/>
</dbReference>
<feature type="chain" id="PRO_5045589025" description="Teneurin NHL domain-containing protein" evidence="4">
    <location>
        <begin position="24"/>
        <end position="419"/>
    </location>
</feature>
<accession>A0ABM8NYQ8</accession>
<evidence type="ECO:0000256" key="4">
    <source>
        <dbReference type="SAM" id="SignalP"/>
    </source>
</evidence>
<dbReference type="PANTHER" id="PTHR13833">
    <property type="match status" value="1"/>
</dbReference>
<proteinExistence type="predicted"/>
<feature type="repeat" description="NHL" evidence="2">
    <location>
        <begin position="256"/>
        <end position="292"/>
    </location>
</feature>
<dbReference type="PROSITE" id="PS51125">
    <property type="entry name" value="NHL"/>
    <property type="match status" value="1"/>
</dbReference>
<feature type="compositionally biased region" description="Polar residues" evidence="3">
    <location>
        <begin position="44"/>
        <end position="53"/>
    </location>
</feature>
<feature type="signal peptide" evidence="4">
    <location>
        <begin position="1"/>
        <end position="23"/>
    </location>
</feature>
<dbReference type="Gene3D" id="2.40.10.500">
    <property type="match status" value="1"/>
</dbReference>
<dbReference type="InterPro" id="IPR011042">
    <property type="entry name" value="6-blade_b-propeller_TolB-like"/>
</dbReference>
<feature type="domain" description="Teneurin NHL" evidence="5">
    <location>
        <begin position="210"/>
        <end position="413"/>
    </location>
</feature>
<dbReference type="Proteomes" id="UP000656319">
    <property type="component" value="Unassembled WGS sequence"/>
</dbReference>
<keyword evidence="1" id="KW-0677">Repeat</keyword>
<comment type="caution">
    <text evidence="6">The sequence shown here is derived from an EMBL/GenBank/DDBJ whole genome shotgun (WGS) entry which is preliminary data.</text>
</comment>
<dbReference type="InterPro" id="IPR056822">
    <property type="entry name" value="TEN_NHL"/>
</dbReference>
<protein>
    <recommendedName>
        <fullName evidence="5">Teneurin NHL domain-containing protein</fullName>
    </recommendedName>
</protein>
<sequence>MSNHGRRGSTRGFTCHFNTFAGAAVVAVLLAACGGGGGSDPPGATSQSASTPANDPPDPWASAQAQVSNFGGPATVVQPSVVATNSVCSTLGTCAPGGVRLDENCSAQAVVCGPAGVAVDASGNVYVAGGNAIYRFTPAGAMSIFAGGVSAGYADGQGASALFDAPQGMAFDANGNLLIADSGNNVIRKITPGGTVSTVAGSSAEGNADGTGMAASFSEPVDVAVDARGNIFVADGGNSAIRKISTAGAVTTLAGGQKASTFTWPTGVAVDPSGNVIVMDFGAHKVLKVTQAGTVTTVAGTGSAGSADGAGNVASFGSTGPYDPLHAAIQYGAAGIVVDKLGYMFVVDRGNNEIRMITPAGVVSTLAGQPGQTWGTANGPGSGALFDTPAQIAMDANANLYVTEDGNSDVRMLTPVQAH</sequence>
<dbReference type="SUPFAM" id="SSF101898">
    <property type="entry name" value="NHL repeat"/>
    <property type="match status" value="1"/>
</dbReference>
<evidence type="ECO:0000313" key="7">
    <source>
        <dbReference type="Proteomes" id="UP000656319"/>
    </source>
</evidence>
<dbReference type="EMBL" id="CAJHCQ010000014">
    <property type="protein sequence ID" value="CAD6549788.1"/>
    <property type="molecule type" value="Genomic_DNA"/>
</dbReference>
<dbReference type="PROSITE" id="PS51257">
    <property type="entry name" value="PROKAR_LIPOPROTEIN"/>
    <property type="match status" value="1"/>
</dbReference>
<gene>
    <name evidence="6" type="ORF">LMG27952_04916</name>
</gene>
<dbReference type="InterPro" id="IPR001258">
    <property type="entry name" value="NHL_repeat"/>
</dbReference>
<organism evidence="6 7">
    <name type="scientific">Paraburkholderia hiiakae</name>
    <dbReference type="NCBI Taxonomy" id="1081782"/>
    <lineage>
        <taxon>Bacteria</taxon>
        <taxon>Pseudomonadati</taxon>
        <taxon>Pseudomonadota</taxon>
        <taxon>Betaproteobacteria</taxon>
        <taxon>Burkholderiales</taxon>
        <taxon>Burkholderiaceae</taxon>
        <taxon>Paraburkholderia</taxon>
    </lineage>
</organism>
<name>A0ABM8NYQ8_9BURK</name>
<feature type="region of interest" description="Disordered" evidence="3">
    <location>
        <begin position="40"/>
        <end position="65"/>
    </location>
</feature>
<dbReference type="Gene3D" id="2.120.10.30">
    <property type="entry name" value="TolB, C-terminal domain"/>
    <property type="match status" value="3"/>
</dbReference>
<evidence type="ECO:0000256" key="3">
    <source>
        <dbReference type="SAM" id="MobiDB-lite"/>
    </source>
</evidence>
<keyword evidence="7" id="KW-1185">Reference proteome</keyword>
<evidence type="ECO:0000313" key="6">
    <source>
        <dbReference type="EMBL" id="CAD6549788.1"/>
    </source>
</evidence>
<evidence type="ECO:0000256" key="1">
    <source>
        <dbReference type="ARBA" id="ARBA00022737"/>
    </source>
</evidence>
<reference evidence="6 7" key="1">
    <citation type="submission" date="2020-10" db="EMBL/GenBank/DDBJ databases">
        <authorList>
            <person name="Peeters C."/>
        </authorList>
    </citation>
    <scope>NUCLEOTIDE SEQUENCE [LARGE SCALE GENOMIC DNA]</scope>
    <source>
        <strain evidence="6 7">LMG 27952</strain>
    </source>
</reference>
<keyword evidence="4" id="KW-0732">Signal</keyword>
<evidence type="ECO:0000259" key="5">
    <source>
        <dbReference type="Pfam" id="PF25021"/>
    </source>
</evidence>